<keyword evidence="2" id="KW-1185">Reference proteome</keyword>
<comment type="caution">
    <text evidence="1">The sequence shown here is derived from an EMBL/GenBank/DDBJ whole genome shotgun (WGS) entry which is preliminary data.</text>
</comment>
<organism evidence="1 2">
    <name type="scientific">Smallanthus sonchifolius</name>
    <dbReference type="NCBI Taxonomy" id="185202"/>
    <lineage>
        <taxon>Eukaryota</taxon>
        <taxon>Viridiplantae</taxon>
        <taxon>Streptophyta</taxon>
        <taxon>Embryophyta</taxon>
        <taxon>Tracheophyta</taxon>
        <taxon>Spermatophyta</taxon>
        <taxon>Magnoliopsida</taxon>
        <taxon>eudicotyledons</taxon>
        <taxon>Gunneridae</taxon>
        <taxon>Pentapetalae</taxon>
        <taxon>asterids</taxon>
        <taxon>campanulids</taxon>
        <taxon>Asterales</taxon>
        <taxon>Asteraceae</taxon>
        <taxon>Asteroideae</taxon>
        <taxon>Heliantheae alliance</taxon>
        <taxon>Millerieae</taxon>
        <taxon>Smallanthus</taxon>
    </lineage>
</organism>
<gene>
    <name evidence="1" type="ORF">L1987_04326</name>
</gene>
<proteinExistence type="predicted"/>
<evidence type="ECO:0000313" key="1">
    <source>
        <dbReference type="EMBL" id="KAI3830192.1"/>
    </source>
</evidence>
<evidence type="ECO:0000313" key="2">
    <source>
        <dbReference type="Proteomes" id="UP001056120"/>
    </source>
</evidence>
<sequence>MDFISDAPDGDKVLAKTIGVMRRRRLGHEAKEAFNWGYDAAKGYVAAGELCQKFVSILMTYAKAKQHELRNFPSVILFNALLIDTILPNNQVIDGSKPRSNRELLTPKEKLRHDLGSRQSWTVGFSTFLLEVVYFKLTLRKE</sequence>
<reference evidence="1 2" key="2">
    <citation type="journal article" date="2022" name="Mol. Ecol. Resour.">
        <title>The genomes of chicory, endive, great burdock and yacon provide insights into Asteraceae paleo-polyploidization history and plant inulin production.</title>
        <authorList>
            <person name="Fan W."/>
            <person name="Wang S."/>
            <person name="Wang H."/>
            <person name="Wang A."/>
            <person name="Jiang F."/>
            <person name="Liu H."/>
            <person name="Zhao H."/>
            <person name="Xu D."/>
            <person name="Zhang Y."/>
        </authorList>
    </citation>
    <scope>NUCLEOTIDE SEQUENCE [LARGE SCALE GENOMIC DNA]</scope>
    <source>
        <strain evidence="2">cv. Yunnan</strain>
        <tissue evidence="1">Leaves</tissue>
    </source>
</reference>
<dbReference type="Proteomes" id="UP001056120">
    <property type="component" value="Linkage Group LG01"/>
</dbReference>
<dbReference type="EMBL" id="CM042018">
    <property type="protein sequence ID" value="KAI3830192.1"/>
    <property type="molecule type" value="Genomic_DNA"/>
</dbReference>
<accession>A0ACB9KD56</accession>
<reference evidence="2" key="1">
    <citation type="journal article" date="2022" name="Mol. Ecol. Resour.">
        <title>The genomes of chicory, endive, great burdock and yacon provide insights into Asteraceae palaeo-polyploidization history and plant inulin production.</title>
        <authorList>
            <person name="Fan W."/>
            <person name="Wang S."/>
            <person name="Wang H."/>
            <person name="Wang A."/>
            <person name="Jiang F."/>
            <person name="Liu H."/>
            <person name="Zhao H."/>
            <person name="Xu D."/>
            <person name="Zhang Y."/>
        </authorList>
    </citation>
    <scope>NUCLEOTIDE SEQUENCE [LARGE SCALE GENOMIC DNA]</scope>
    <source>
        <strain evidence="2">cv. Yunnan</strain>
    </source>
</reference>
<name>A0ACB9KD56_9ASTR</name>
<protein>
    <submittedName>
        <fullName evidence="1">Uncharacterized protein</fullName>
    </submittedName>
</protein>